<comment type="pathway">
    <text evidence="2">Plant hormone metabolism; auxin biosynthesis.</text>
</comment>
<dbReference type="FunFam" id="3.50.50.60:FF:000100">
    <property type="entry name" value="Flavin-containing monooxygenase"/>
    <property type="match status" value="1"/>
</dbReference>
<dbReference type="InterPro" id="IPR050982">
    <property type="entry name" value="Auxin_biosynth/cation_transpt"/>
</dbReference>
<keyword evidence="9" id="KW-0073">Auxin biosynthesis</keyword>
<comment type="similarity">
    <text evidence="3 11">Belongs to the FMO family.</text>
</comment>
<keyword evidence="6" id="KW-0521">NADP</keyword>
<evidence type="ECO:0000313" key="12">
    <source>
        <dbReference type="EMBL" id="KAE8724179.1"/>
    </source>
</evidence>
<comment type="cofactor">
    <cofactor evidence="1 11">
        <name>FAD</name>
        <dbReference type="ChEBI" id="CHEBI:57692"/>
    </cofactor>
</comment>
<dbReference type="GO" id="GO:0050661">
    <property type="term" value="F:NADP binding"/>
    <property type="evidence" value="ECO:0007669"/>
    <property type="project" value="InterPro"/>
</dbReference>
<dbReference type="Gene3D" id="3.50.50.60">
    <property type="entry name" value="FAD/NAD(P)-binding domain"/>
    <property type="match status" value="1"/>
</dbReference>
<keyword evidence="8 11" id="KW-0503">Monooxygenase</keyword>
<evidence type="ECO:0000313" key="13">
    <source>
        <dbReference type="Proteomes" id="UP000436088"/>
    </source>
</evidence>
<evidence type="ECO:0000256" key="2">
    <source>
        <dbReference type="ARBA" id="ARBA00004814"/>
    </source>
</evidence>
<dbReference type="PANTHER" id="PTHR43539">
    <property type="entry name" value="FLAVIN-BINDING MONOOXYGENASE-LIKE PROTEIN (AFU_ORTHOLOGUE AFUA_4G09220)"/>
    <property type="match status" value="1"/>
</dbReference>
<dbReference type="Proteomes" id="UP000436088">
    <property type="component" value="Unassembled WGS sequence"/>
</dbReference>
<dbReference type="SUPFAM" id="SSF51905">
    <property type="entry name" value="FAD/NAD(P)-binding domain"/>
    <property type="match status" value="2"/>
</dbReference>
<dbReference type="InterPro" id="IPR020946">
    <property type="entry name" value="Flavin_mOase-like"/>
</dbReference>
<dbReference type="InterPro" id="IPR036188">
    <property type="entry name" value="FAD/NAD-bd_sf"/>
</dbReference>
<dbReference type="GO" id="GO:0050660">
    <property type="term" value="F:flavin adenine dinucleotide binding"/>
    <property type="evidence" value="ECO:0007669"/>
    <property type="project" value="InterPro"/>
</dbReference>
<evidence type="ECO:0000256" key="11">
    <source>
        <dbReference type="RuleBase" id="RU361177"/>
    </source>
</evidence>
<dbReference type="PANTHER" id="PTHR43539:SF11">
    <property type="entry name" value="INDOLE-3-PYRUVATE MONOOXYGENASE YUCCA8-RELATED"/>
    <property type="match status" value="1"/>
</dbReference>
<dbReference type="Pfam" id="PF00743">
    <property type="entry name" value="FMO-like"/>
    <property type="match status" value="1"/>
</dbReference>
<dbReference type="AlphaFoldDB" id="A0A6A3CAR0"/>
<proteinExistence type="inferred from homology"/>
<protein>
    <recommendedName>
        <fullName evidence="11">Flavin-containing monooxygenase</fullName>
        <ecNumber evidence="11">1.-.-.-</ecNumber>
    </recommendedName>
</protein>
<keyword evidence="5 11" id="KW-0274">FAD</keyword>
<comment type="catalytic activity">
    <reaction evidence="10">
        <text>indole-3-pyruvate + NADPH + O2 + H(+) = (indol-3-yl)acetate + CO2 + NADP(+) + H2O</text>
        <dbReference type="Rhea" id="RHEA:34331"/>
        <dbReference type="ChEBI" id="CHEBI:15377"/>
        <dbReference type="ChEBI" id="CHEBI:15378"/>
        <dbReference type="ChEBI" id="CHEBI:15379"/>
        <dbReference type="ChEBI" id="CHEBI:16526"/>
        <dbReference type="ChEBI" id="CHEBI:17640"/>
        <dbReference type="ChEBI" id="CHEBI:30854"/>
        <dbReference type="ChEBI" id="CHEBI:57783"/>
        <dbReference type="ChEBI" id="CHEBI:58349"/>
        <dbReference type="EC" id="1.14.13.168"/>
    </reaction>
</comment>
<evidence type="ECO:0000256" key="5">
    <source>
        <dbReference type="ARBA" id="ARBA00022827"/>
    </source>
</evidence>
<evidence type="ECO:0000256" key="6">
    <source>
        <dbReference type="ARBA" id="ARBA00022857"/>
    </source>
</evidence>
<dbReference type="GO" id="GO:0103075">
    <property type="term" value="F:indole-3-pyruvate monooxygenase activity"/>
    <property type="evidence" value="ECO:0007669"/>
    <property type="project" value="UniProtKB-EC"/>
</dbReference>
<evidence type="ECO:0000256" key="4">
    <source>
        <dbReference type="ARBA" id="ARBA00022630"/>
    </source>
</evidence>
<dbReference type="GO" id="GO:0009851">
    <property type="term" value="P:auxin biosynthetic process"/>
    <property type="evidence" value="ECO:0007669"/>
    <property type="project" value="UniProtKB-KW"/>
</dbReference>
<dbReference type="GO" id="GO:0004499">
    <property type="term" value="F:N,N-dimethylaniline monooxygenase activity"/>
    <property type="evidence" value="ECO:0007669"/>
    <property type="project" value="InterPro"/>
</dbReference>
<gene>
    <name evidence="12" type="ORF">F3Y22_tig00010860pilonHSYRG00003</name>
</gene>
<evidence type="ECO:0000256" key="8">
    <source>
        <dbReference type="ARBA" id="ARBA00023033"/>
    </source>
</evidence>
<reference evidence="12" key="1">
    <citation type="submission" date="2019-09" db="EMBL/GenBank/DDBJ databases">
        <title>Draft genome information of white flower Hibiscus syriacus.</title>
        <authorList>
            <person name="Kim Y.-M."/>
        </authorList>
    </citation>
    <scope>NUCLEOTIDE SEQUENCE [LARGE SCALE GENOMIC DNA]</scope>
    <source>
        <strain evidence="12">YM2019G1</strain>
    </source>
</reference>
<dbReference type="EC" id="1.-.-.-" evidence="11"/>
<keyword evidence="4 11" id="KW-0285">Flavoprotein</keyword>
<keyword evidence="13" id="KW-1185">Reference proteome</keyword>
<evidence type="ECO:0000256" key="1">
    <source>
        <dbReference type="ARBA" id="ARBA00001974"/>
    </source>
</evidence>
<evidence type="ECO:0000256" key="7">
    <source>
        <dbReference type="ARBA" id="ARBA00023002"/>
    </source>
</evidence>
<sequence>MDLGKWFDRRWCRTIGASRSSYLSEKKTRVPFVILKRVHCIASLWQKCTYDRLRLHLPKQFCQLPKLPFPKDYPEYPTKRQIIEYIESYAKYFDINLKFNECVQSARYNETSDFWRVKTVGSNKTEFEYICRWLIVATGKNTESVIPNIKGLFEFGGKVIHAHEYKYGEKFKGQKVFVVGCSNSGMEVSLDLYNHNASPSMVVHSSVHVLPREIFGKSTFKLVVSIMKWLPLWVVDKIMLILAWLVLGNIEKYELKRPSKGPLELNNTKGKTPVLDIGVLEKIRSGDINVVHEIKRFSRGQVELINGEKLDIKSVVLATGYLNNVPSWLQMRKCELVDKNGYRKAPFPHGWKGKAGLYVSGFTRRGLSGASLDVIRIAQDIGNAWIEENKQLIKRTIARHGISI</sequence>
<comment type="caution">
    <text evidence="12">The sequence shown here is derived from an EMBL/GenBank/DDBJ whole genome shotgun (WGS) entry which is preliminary data.</text>
</comment>
<organism evidence="12 13">
    <name type="scientific">Hibiscus syriacus</name>
    <name type="common">Rose of Sharon</name>
    <dbReference type="NCBI Taxonomy" id="106335"/>
    <lineage>
        <taxon>Eukaryota</taxon>
        <taxon>Viridiplantae</taxon>
        <taxon>Streptophyta</taxon>
        <taxon>Embryophyta</taxon>
        <taxon>Tracheophyta</taxon>
        <taxon>Spermatophyta</taxon>
        <taxon>Magnoliopsida</taxon>
        <taxon>eudicotyledons</taxon>
        <taxon>Gunneridae</taxon>
        <taxon>Pentapetalae</taxon>
        <taxon>rosids</taxon>
        <taxon>malvids</taxon>
        <taxon>Malvales</taxon>
        <taxon>Malvaceae</taxon>
        <taxon>Malvoideae</taxon>
        <taxon>Hibiscus</taxon>
    </lineage>
</organism>
<evidence type="ECO:0000256" key="9">
    <source>
        <dbReference type="ARBA" id="ARBA00023070"/>
    </source>
</evidence>
<evidence type="ECO:0000256" key="10">
    <source>
        <dbReference type="ARBA" id="ARBA00047707"/>
    </source>
</evidence>
<accession>A0A6A3CAR0</accession>
<name>A0A6A3CAR0_HIBSY</name>
<evidence type="ECO:0000256" key="3">
    <source>
        <dbReference type="ARBA" id="ARBA00009183"/>
    </source>
</evidence>
<dbReference type="EMBL" id="VEPZ02000481">
    <property type="protein sequence ID" value="KAE8724179.1"/>
    <property type="molecule type" value="Genomic_DNA"/>
</dbReference>
<keyword evidence="7 11" id="KW-0560">Oxidoreductase</keyword>